<name>A0ABR7MY54_9FIRM</name>
<dbReference type="EMBL" id="JACRSX010000001">
    <property type="protein sequence ID" value="MBC8561314.1"/>
    <property type="molecule type" value="Genomic_DNA"/>
</dbReference>
<dbReference type="Proteomes" id="UP000606193">
    <property type="component" value="Unassembled WGS sequence"/>
</dbReference>
<reference evidence="2 3" key="1">
    <citation type="submission" date="2020-08" db="EMBL/GenBank/DDBJ databases">
        <title>Genome public.</title>
        <authorList>
            <person name="Liu C."/>
            <person name="Sun Q."/>
        </authorList>
    </citation>
    <scope>NUCLEOTIDE SEQUENCE [LARGE SCALE GENOMIC DNA]</scope>
    <source>
        <strain evidence="2 3">NSJ-37</strain>
    </source>
</reference>
<evidence type="ECO:0000259" key="1">
    <source>
        <dbReference type="Pfam" id="PF25583"/>
    </source>
</evidence>
<evidence type="ECO:0000313" key="2">
    <source>
        <dbReference type="EMBL" id="MBC8561314.1"/>
    </source>
</evidence>
<feature type="domain" description="WCX" evidence="1">
    <location>
        <begin position="68"/>
        <end position="130"/>
    </location>
</feature>
<gene>
    <name evidence="2" type="ORF">H8704_01475</name>
</gene>
<accession>A0ABR7MY54</accession>
<keyword evidence="3" id="KW-1185">Reference proteome</keyword>
<sequence>MIGYDSSSQKIKHFRVDKMRNIRMMEQKREGENVFRQVDVSKYTNMHFGMFSGQEQTVELLCQNQSIGIIMDRFGTETRLCKVDEEHFRATINVVVSNNFLGWLIGLGDDIKIVGPENVLQMMQERVQSLMEMYGKEPS</sequence>
<organism evidence="2 3">
    <name type="scientific">Jutongia huaianensis</name>
    <dbReference type="NCBI Taxonomy" id="2763668"/>
    <lineage>
        <taxon>Bacteria</taxon>
        <taxon>Bacillati</taxon>
        <taxon>Bacillota</taxon>
        <taxon>Clostridia</taxon>
        <taxon>Lachnospirales</taxon>
        <taxon>Lachnospiraceae</taxon>
        <taxon>Jutongia</taxon>
    </lineage>
</organism>
<comment type="caution">
    <text evidence="2">The sequence shown here is derived from an EMBL/GenBank/DDBJ whole genome shotgun (WGS) entry which is preliminary data.</text>
</comment>
<dbReference type="RefSeq" id="WP_283241921.1">
    <property type="nucleotide sequence ID" value="NZ_JACRSX010000001.1"/>
</dbReference>
<dbReference type="InterPro" id="IPR057727">
    <property type="entry name" value="WCX_dom"/>
</dbReference>
<evidence type="ECO:0000313" key="3">
    <source>
        <dbReference type="Proteomes" id="UP000606193"/>
    </source>
</evidence>
<protein>
    <submittedName>
        <fullName evidence="2">WYL domain-containing protein</fullName>
    </submittedName>
</protein>
<dbReference type="Pfam" id="PF25583">
    <property type="entry name" value="WCX"/>
    <property type="match status" value="1"/>
</dbReference>
<proteinExistence type="predicted"/>